<dbReference type="AlphaFoldDB" id="A0A7Z0DT54"/>
<evidence type="ECO:0000313" key="2">
    <source>
        <dbReference type="Proteomes" id="UP000564496"/>
    </source>
</evidence>
<gene>
    <name evidence="1" type="ORF">BJ988_005896</name>
</gene>
<dbReference type="EMBL" id="JACBZR010000002">
    <property type="protein sequence ID" value="NYI81188.1"/>
    <property type="molecule type" value="Genomic_DNA"/>
</dbReference>
<dbReference type="RefSeq" id="WP_179661767.1">
    <property type="nucleotide sequence ID" value="NZ_JACBZR010000002.1"/>
</dbReference>
<name>A0A7Z0DT54_9ACTN</name>
<reference evidence="1 2" key="1">
    <citation type="submission" date="2020-07" db="EMBL/GenBank/DDBJ databases">
        <title>Sequencing the genomes of 1000 actinobacteria strains.</title>
        <authorList>
            <person name="Klenk H.-P."/>
        </authorList>
    </citation>
    <scope>NUCLEOTIDE SEQUENCE [LARGE SCALE GENOMIC DNA]</scope>
    <source>
        <strain evidence="1 2">DSM 26487</strain>
    </source>
</reference>
<keyword evidence="2" id="KW-1185">Reference proteome</keyword>
<organism evidence="1 2">
    <name type="scientific">Nocardioides panzhihuensis</name>
    <dbReference type="NCBI Taxonomy" id="860243"/>
    <lineage>
        <taxon>Bacteria</taxon>
        <taxon>Bacillati</taxon>
        <taxon>Actinomycetota</taxon>
        <taxon>Actinomycetes</taxon>
        <taxon>Propionibacteriales</taxon>
        <taxon>Nocardioidaceae</taxon>
        <taxon>Nocardioides</taxon>
    </lineage>
</organism>
<comment type="caution">
    <text evidence="1">The sequence shown here is derived from an EMBL/GenBank/DDBJ whole genome shotgun (WGS) entry which is preliminary data.</text>
</comment>
<protein>
    <submittedName>
        <fullName evidence="1">Uncharacterized protein</fullName>
    </submittedName>
</protein>
<sequence length="131" mass="14098">MSRRYFHVAAASELLFEAAIACPAHPGITFDGLAVDHTSAGDQVFVIVSIHDGELRAYLGPDHDTTQRRGSLVAAGLISNPDIRLEVQEAAEVLSWLTDCWEVARECLDTAAEADADLVLAQIPLERISAA</sequence>
<dbReference type="Proteomes" id="UP000564496">
    <property type="component" value="Unassembled WGS sequence"/>
</dbReference>
<evidence type="ECO:0000313" key="1">
    <source>
        <dbReference type="EMBL" id="NYI81188.1"/>
    </source>
</evidence>
<proteinExistence type="predicted"/>
<accession>A0A7Z0DT54</accession>